<protein>
    <submittedName>
        <fullName evidence="2">Uncharacterized protein</fullName>
    </submittedName>
</protein>
<name>A0A804HVH2_MUSAM</name>
<keyword evidence="1" id="KW-0472">Membrane</keyword>
<sequence length="71" mass="8183">MQQQRRLNLPFCLFDFLDVCFLLLAMQCWLRTSTVNTEVYQMSNPSIEHTSSSLLSLIALSDSAQDWKAIL</sequence>
<proteinExistence type="predicted"/>
<reference evidence="2" key="1">
    <citation type="submission" date="2021-05" db="UniProtKB">
        <authorList>
            <consortium name="EnsemblPlants"/>
        </authorList>
    </citation>
    <scope>IDENTIFICATION</scope>
    <source>
        <strain evidence="2">subsp. malaccensis</strain>
    </source>
</reference>
<evidence type="ECO:0000313" key="2">
    <source>
        <dbReference type="EnsemblPlants" id="Ma01_p18130.1"/>
    </source>
</evidence>
<dbReference type="EnsemblPlants" id="Ma01_t18130.1">
    <property type="protein sequence ID" value="Ma01_p18130.1"/>
    <property type="gene ID" value="Ma01_g18130"/>
</dbReference>
<evidence type="ECO:0000256" key="1">
    <source>
        <dbReference type="SAM" id="Phobius"/>
    </source>
</evidence>
<dbReference type="Proteomes" id="UP000012960">
    <property type="component" value="Unplaced"/>
</dbReference>
<keyword evidence="1" id="KW-1133">Transmembrane helix</keyword>
<organism evidence="2 3">
    <name type="scientific">Musa acuminata subsp. malaccensis</name>
    <name type="common">Wild banana</name>
    <name type="synonym">Musa malaccensis</name>
    <dbReference type="NCBI Taxonomy" id="214687"/>
    <lineage>
        <taxon>Eukaryota</taxon>
        <taxon>Viridiplantae</taxon>
        <taxon>Streptophyta</taxon>
        <taxon>Embryophyta</taxon>
        <taxon>Tracheophyta</taxon>
        <taxon>Spermatophyta</taxon>
        <taxon>Magnoliopsida</taxon>
        <taxon>Liliopsida</taxon>
        <taxon>Zingiberales</taxon>
        <taxon>Musaceae</taxon>
        <taxon>Musa</taxon>
    </lineage>
</organism>
<accession>A0A804HVH2</accession>
<evidence type="ECO:0000313" key="3">
    <source>
        <dbReference type="Proteomes" id="UP000012960"/>
    </source>
</evidence>
<dbReference type="Gramene" id="Ma01_t18130.1">
    <property type="protein sequence ID" value="Ma01_p18130.1"/>
    <property type="gene ID" value="Ma01_g18130"/>
</dbReference>
<dbReference type="InParanoid" id="A0A804HVH2"/>
<dbReference type="AlphaFoldDB" id="A0A804HVH2"/>
<keyword evidence="3" id="KW-1185">Reference proteome</keyword>
<feature type="transmembrane region" description="Helical" evidence="1">
    <location>
        <begin position="7"/>
        <end position="26"/>
    </location>
</feature>
<keyword evidence="1" id="KW-0812">Transmembrane</keyword>